<evidence type="ECO:0000313" key="1">
    <source>
        <dbReference type="EMBL" id="MQP13762.1"/>
    </source>
</evidence>
<dbReference type="OrthoDB" id="1073040at2"/>
<gene>
    <name evidence="1" type="ORF">F7D25_04915</name>
</gene>
<dbReference type="AlphaFoldDB" id="A0A6G1VL60"/>
<comment type="caution">
    <text evidence="1">The sequence shown here is derived from an EMBL/GenBank/DDBJ whole genome shotgun (WGS) entry which is preliminary data.</text>
</comment>
<evidence type="ECO:0000313" key="2">
    <source>
        <dbReference type="Proteomes" id="UP000477980"/>
    </source>
</evidence>
<organism evidence="1 2">
    <name type="scientific">Segatella copri</name>
    <dbReference type="NCBI Taxonomy" id="165179"/>
    <lineage>
        <taxon>Bacteria</taxon>
        <taxon>Pseudomonadati</taxon>
        <taxon>Bacteroidota</taxon>
        <taxon>Bacteroidia</taxon>
        <taxon>Bacteroidales</taxon>
        <taxon>Prevotellaceae</taxon>
        <taxon>Segatella</taxon>
    </lineage>
</organism>
<dbReference type="RefSeq" id="WP_153091277.1">
    <property type="nucleotide sequence ID" value="NZ_VZAH01000047.1"/>
</dbReference>
<dbReference type="EMBL" id="VZAH01000047">
    <property type="protein sequence ID" value="MQP13762.1"/>
    <property type="molecule type" value="Genomic_DNA"/>
</dbReference>
<sequence>MRHSLLTIVIVLVIAMGLSSCLCQPRYASFLNLVEKIDSINSYSYTLQQASPDSGVLLKGTLAKELLGDIFYHHKEAQNREVRLVGVSQPYAQVLVCAFNIKSIGFEWKTNETFLVTYGHEGKIADVLYLGMNEIKPTFVKFSFNSKRHIPMEDIQRSKWVYYEQSKLLKLEVFEEISWLDKDQNPCLDNYYHTFFYRIDEQGRIVRLRKGKIVPYKYNHSDHAYDSYLKAAHKRFALQFTPYSERHMK</sequence>
<proteinExistence type="predicted"/>
<name>A0A6G1VL60_9BACT</name>
<accession>A0A6G1VL60</accession>
<dbReference type="Proteomes" id="UP000477980">
    <property type="component" value="Unassembled WGS sequence"/>
</dbReference>
<protein>
    <submittedName>
        <fullName evidence="1">Uncharacterized protein</fullName>
    </submittedName>
</protein>
<reference evidence="1 2" key="1">
    <citation type="submission" date="2019-09" db="EMBL/GenBank/DDBJ databases">
        <title>Distinct polysaccharide growth profiles of human intestinal Prevotella copri isolates.</title>
        <authorList>
            <person name="Fehlner-Peach H."/>
            <person name="Magnabosco C."/>
            <person name="Raghavan V."/>
            <person name="Scher J.U."/>
            <person name="Tett A."/>
            <person name="Cox L.M."/>
            <person name="Gottsegen C."/>
            <person name="Watters A."/>
            <person name="Wiltshire- Gordon J.D."/>
            <person name="Segata N."/>
            <person name="Bonneau R."/>
            <person name="Littman D.R."/>
        </authorList>
    </citation>
    <scope>NUCLEOTIDE SEQUENCE [LARGE SCALE GENOMIC DNA]</scope>
    <source>
        <strain evidence="2">iAA917</strain>
    </source>
</reference>
<dbReference type="PROSITE" id="PS51257">
    <property type="entry name" value="PROKAR_LIPOPROTEIN"/>
    <property type="match status" value="1"/>
</dbReference>